<dbReference type="GeneID" id="19957136"/>
<feature type="transmembrane region" description="Helical" evidence="1">
    <location>
        <begin position="388"/>
        <end position="409"/>
    </location>
</feature>
<dbReference type="RefSeq" id="XP_008620840.1">
    <property type="nucleotide sequence ID" value="XM_008622618.1"/>
</dbReference>
<feature type="transmembrane region" description="Helical" evidence="1">
    <location>
        <begin position="421"/>
        <end position="442"/>
    </location>
</feature>
<evidence type="ECO:0008006" key="4">
    <source>
        <dbReference type="Google" id="ProtNLM"/>
    </source>
</evidence>
<keyword evidence="3" id="KW-1185">Reference proteome</keyword>
<proteinExistence type="predicted"/>
<reference evidence="2 3" key="1">
    <citation type="submission" date="2012-04" db="EMBL/GenBank/DDBJ databases">
        <title>The Genome Sequence of Saprolegnia declina VS20.</title>
        <authorList>
            <consortium name="The Broad Institute Genome Sequencing Platform"/>
            <person name="Russ C."/>
            <person name="Nusbaum C."/>
            <person name="Tyler B."/>
            <person name="van West P."/>
            <person name="Dieguez-Uribeondo J."/>
            <person name="de Bruijn I."/>
            <person name="Tripathy S."/>
            <person name="Jiang R."/>
            <person name="Young S.K."/>
            <person name="Zeng Q."/>
            <person name="Gargeya S."/>
            <person name="Fitzgerald M."/>
            <person name="Haas B."/>
            <person name="Abouelleil A."/>
            <person name="Alvarado L."/>
            <person name="Arachchi H.M."/>
            <person name="Berlin A."/>
            <person name="Chapman S.B."/>
            <person name="Goldberg J."/>
            <person name="Griggs A."/>
            <person name="Gujja S."/>
            <person name="Hansen M."/>
            <person name="Howarth C."/>
            <person name="Imamovic A."/>
            <person name="Larimer J."/>
            <person name="McCowen C."/>
            <person name="Montmayeur A."/>
            <person name="Murphy C."/>
            <person name="Neiman D."/>
            <person name="Pearson M."/>
            <person name="Priest M."/>
            <person name="Roberts A."/>
            <person name="Saif S."/>
            <person name="Shea T."/>
            <person name="Sisk P."/>
            <person name="Sykes S."/>
            <person name="Wortman J."/>
            <person name="Nusbaum C."/>
            <person name="Birren B."/>
        </authorList>
    </citation>
    <scope>NUCLEOTIDE SEQUENCE [LARGE SCALE GENOMIC DNA]</scope>
    <source>
        <strain evidence="2 3">VS20</strain>
    </source>
</reference>
<feature type="transmembrane region" description="Helical" evidence="1">
    <location>
        <begin position="476"/>
        <end position="496"/>
    </location>
</feature>
<organism evidence="2 3">
    <name type="scientific">Saprolegnia diclina (strain VS20)</name>
    <dbReference type="NCBI Taxonomy" id="1156394"/>
    <lineage>
        <taxon>Eukaryota</taxon>
        <taxon>Sar</taxon>
        <taxon>Stramenopiles</taxon>
        <taxon>Oomycota</taxon>
        <taxon>Saprolegniomycetes</taxon>
        <taxon>Saprolegniales</taxon>
        <taxon>Saprolegniaceae</taxon>
        <taxon>Saprolegnia</taxon>
    </lineage>
</organism>
<accession>T0R172</accession>
<sequence>MRVAPAPLFLARTVSLFGPALRHLSPVPSFGAGFVLGLFYFVLASIVVLCTYTLQSIANVWTPFGLLSHELDSPAWSVPVHTLLRGQTTMSTFDLPQNQTLSFSALVYARCGFKDRVCADAYMPLTIAVWSILGAAFVDLWSTPRPHLVRIDHINNLSGWNKALAQFSVADDAIVCILRRANYTYLGTNASSVDSLAFCAIRPRDPNWVCENSGPMNSSTRLYSMNHGHVTFLGQVARSDIILNAGHSALLTGGNDGPVHLSTVPSVDEFQGGVLQHTAPFDLFAVSDCSLYDMTSQLGWRLTLSGNMTLFWTCNSLMLTNAVILWCMLFYCSLLQWLYLRHSVICVAPVYMSKSVLGLALVGMTVYGNDNIQVVTTFLVQNAIAPTLWPRLLALCGPMQAASVAGIVTGKFVQLWFTPRIVTQTWLLGAFSVLNWALIFVLERFVFPYQQDPLAATCTLPMSTNCFRYSRIAHTWYLSAVVASGVIGLAIGVIYLDMRSRLDEVRVHPDNSLLTYLEIVDLRAIAKTCRGCVTRDGRHVIVDSGILLMKNMLRVSNLYITRVNNVPYTLAHALLPHWIQRWRTNDSQTIRVLEMKDGRITRTSYYLPRSQLYKDQSPWAPGCR</sequence>
<keyword evidence="1" id="KW-0472">Membrane</keyword>
<gene>
    <name evidence="2" type="ORF">SDRG_16409</name>
</gene>
<keyword evidence="1" id="KW-0812">Transmembrane</keyword>
<dbReference type="InParanoid" id="T0R172"/>
<dbReference type="Proteomes" id="UP000030762">
    <property type="component" value="Unassembled WGS sequence"/>
</dbReference>
<dbReference type="AlphaFoldDB" id="T0R172"/>
<dbReference type="VEuPathDB" id="FungiDB:SDRG_16409"/>
<evidence type="ECO:0000313" key="2">
    <source>
        <dbReference type="EMBL" id="EQC25748.1"/>
    </source>
</evidence>
<feature type="transmembrane region" description="Helical" evidence="1">
    <location>
        <begin position="344"/>
        <end position="368"/>
    </location>
</feature>
<feature type="transmembrane region" description="Helical" evidence="1">
    <location>
        <begin position="310"/>
        <end position="332"/>
    </location>
</feature>
<keyword evidence="1" id="KW-1133">Transmembrane helix</keyword>
<evidence type="ECO:0000313" key="3">
    <source>
        <dbReference type="Proteomes" id="UP000030762"/>
    </source>
</evidence>
<feature type="transmembrane region" description="Helical" evidence="1">
    <location>
        <begin position="32"/>
        <end position="54"/>
    </location>
</feature>
<evidence type="ECO:0000256" key="1">
    <source>
        <dbReference type="SAM" id="Phobius"/>
    </source>
</evidence>
<dbReference type="EMBL" id="JH767257">
    <property type="protein sequence ID" value="EQC25748.1"/>
    <property type="molecule type" value="Genomic_DNA"/>
</dbReference>
<name>T0R172_SAPDV</name>
<protein>
    <recommendedName>
        <fullName evidence="4">Transmembrane protein</fullName>
    </recommendedName>
</protein>